<sequence length="93" mass="10676">MRETNHAQGTRHGVVGTLRTMPVGPVEEMEGGERWRVDPLGRRRRHPGRRVAVEGRRTGFDPLTVERMFLRQKNDPSPESPVHAWLGARMRGR</sequence>
<reference evidence="2 3" key="1">
    <citation type="submission" date="2020-08" db="EMBL/GenBank/DDBJ databases">
        <title>Genomic Encyclopedia of Type Strains, Phase IV (KMG-IV): sequencing the most valuable type-strain genomes for metagenomic binning, comparative biology and taxonomic classification.</title>
        <authorList>
            <person name="Goeker M."/>
        </authorList>
    </citation>
    <scope>NUCLEOTIDE SEQUENCE [LARGE SCALE GENOMIC DNA]</scope>
    <source>
        <strain evidence="2 3">DSM 15867</strain>
    </source>
</reference>
<dbReference type="AlphaFoldDB" id="A0A7W7ALG5"/>
<organism evidence="2 3">
    <name type="scientific">Sphingomonas abaci</name>
    <dbReference type="NCBI Taxonomy" id="237611"/>
    <lineage>
        <taxon>Bacteria</taxon>
        <taxon>Pseudomonadati</taxon>
        <taxon>Pseudomonadota</taxon>
        <taxon>Alphaproteobacteria</taxon>
        <taxon>Sphingomonadales</taxon>
        <taxon>Sphingomonadaceae</taxon>
        <taxon>Sphingomonas</taxon>
    </lineage>
</organism>
<evidence type="ECO:0000313" key="3">
    <source>
        <dbReference type="Proteomes" id="UP000574769"/>
    </source>
</evidence>
<protein>
    <submittedName>
        <fullName evidence="2">Uncharacterized protein</fullName>
    </submittedName>
</protein>
<evidence type="ECO:0000256" key="1">
    <source>
        <dbReference type="SAM" id="MobiDB-lite"/>
    </source>
</evidence>
<dbReference type="RefSeq" id="WP_184115004.1">
    <property type="nucleotide sequence ID" value="NZ_JACHNY010000004.1"/>
</dbReference>
<keyword evidence="3" id="KW-1185">Reference proteome</keyword>
<dbReference type="Proteomes" id="UP000574769">
    <property type="component" value="Unassembled WGS sequence"/>
</dbReference>
<dbReference type="EMBL" id="JACHNY010000004">
    <property type="protein sequence ID" value="MBB4618344.1"/>
    <property type="molecule type" value="Genomic_DNA"/>
</dbReference>
<feature type="region of interest" description="Disordered" evidence="1">
    <location>
        <begin position="1"/>
        <end position="23"/>
    </location>
</feature>
<gene>
    <name evidence="2" type="ORF">GGQ96_002480</name>
</gene>
<proteinExistence type="predicted"/>
<dbReference type="Pfam" id="PF19135">
    <property type="entry name" value="DUF5818"/>
    <property type="match status" value="1"/>
</dbReference>
<dbReference type="InterPro" id="IPR043856">
    <property type="entry name" value="DUF5818"/>
</dbReference>
<evidence type="ECO:0000313" key="2">
    <source>
        <dbReference type="EMBL" id="MBB4618344.1"/>
    </source>
</evidence>
<comment type="caution">
    <text evidence="2">The sequence shown here is derived from an EMBL/GenBank/DDBJ whole genome shotgun (WGS) entry which is preliminary data.</text>
</comment>
<feature type="region of interest" description="Disordered" evidence="1">
    <location>
        <begin position="71"/>
        <end position="93"/>
    </location>
</feature>
<accession>A0A7W7ALG5</accession>
<name>A0A7W7ALG5_9SPHN</name>